<dbReference type="RefSeq" id="XP_016840648.1">
    <property type="nucleotide sequence ID" value="XM_016985159.2"/>
</dbReference>
<keyword evidence="2" id="KW-1185">Reference proteome</keyword>
<dbReference type="GeneID" id="107981051"/>
<dbReference type="InParanoid" id="A0A7M7IXV0"/>
<reference evidence="1" key="1">
    <citation type="submission" date="2021-01" db="UniProtKB">
        <authorList>
            <consortium name="EnsemblMetazoa"/>
        </authorList>
    </citation>
    <scope>IDENTIFICATION</scope>
</reference>
<evidence type="ECO:0000313" key="2">
    <source>
        <dbReference type="Proteomes" id="UP000002358"/>
    </source>
</evidence>
<sequence length="105" mass="12089">MSYTTRNMAHFKFLLHIILVFFIYSLFKGTDVLANNFNVFEEVANDLLVTIIKENIHCHNYKNHGAKHAEDATMNLRLAKFASPLNRTAYKIVCENVLKELICAV</sequence>
<dbReference type="EnsemblMetazoa" id="XM_016985159">
    <property type="protein sequence ID" value="XP_016840648"/>
    <property type="gene ID" value="LOC107981051"/>
</dbReference>
<dbReference type="AlphaFoldDB" id="A0A7M7IXV0"/>
<protein>
    <submittedName>
        <fullName evidence="1">Uncharacterized protein</fullName>
    </submittedName>
</protein>
<name>A0A7M7IXV0_NASVI</name>
<dbReference type="Proteomes" id="UP000002358">
    <property type="component" value="Chromosome 4"/>
</dbReference>
<proteinExistence type="predicted"/>
<evidence type="ECO:0000313" key="1">
    <source>
        <dbReference type="EnsemblMetazoa" id="XP_016840648"/>
    </source>
</evidence>
<dbReference type="KEGG" id="nvi:107981051"/>
<organism evidence="1 2">
    <name type="scientific">Nasonia vitripennis</name>
    <name type="common">Parasitic wasp</name>
    <dbReference type="NCBI Taxonomy" id="7425"/>
    <lineage>
        <taxon>Eukaryota</taxon>
        <taxon>Metazoa</taxon>
        <taxon>Ecdysozoa</taxon>
        <taxon>Arthropoda</taxon>
        <taxon>Hexapoda</taxon>
        <taxon>Insecta</taxon>
        <taxon>Pterygota</taxon>
        <taxon>Neoptera</taxon>
        <taxon>Endopterygota</taxon>
        <taxon>Hymenoptera</taxon>
        <taxon>Apocrita</taxon>
        <taxon>Proctotrupomorpha</taxon>
        <taxon>Chalcidoidea</taxon>
        <taxon>Pteromalidae</taxon>
        <taxon>Pteromalinae</taxon>
        <taxon>Nasonia</taxon>
    </lineage>
</organism>
<accession>A0A7M7IXV0</accession>